<dbReference type="Gene3D" id="3.40.30.10">
    <property type="entry name" value="Glutaredoxin"/>
    <property type="match status" value="1"/>
</dbReference>
<protein>
    <recommendedName>
        <fullName evidence="5">GST N-terminal domain-containing protein</fullName>
    </recommendedName>
</protein>
<evidence type="ECO:0000256" key="3">
    <source>
        <dbReference type="PIRSR" id="PIRSR015753-3"/>
    </source>
</evidence>
<dbReference type="PANTHER" id="PTHR32419:SF23">
    <property type="entry name" value="GLUTATHIONE S-TRANSFERASE (EUROFUNG)"/>
    <property type="match status" value="1"/>
</dbReference>
<proteinExistence type="predicted"/>
<dbReference type="InterPro" id="IPR004045">
    <property type="entry name" value="Glutathione_S-Trfase_N"/>
</dbReference>
<name>A0A139H8W6_9PEZI</name>
<dbReference type="Pfam" id="PF13409">
    <property type="entry name" value="GST_N_2"/>
    <property type="match status" value="1"/>
</dbReference>
<reference evidence="6 7" key="1">
    <citation type="submission" date="2015-07" db="EMBL/GenBank/DDBJ databases">
        <title>Comparative genomics of the Sigatoka disease complex on banana suggests a link between parallel evolutionary changes in Pseudocercospora fijiensis and Pseudocercospora eumusae and increased virulence on the banana host.</title>
        <authorList>
            <person name="Chang T.-C."/>
            <person name="Salvucci A."/>
            <person name="Crous P.W."/>
            <person name="Stergiopoulos I."/>
        </authorList>
    </citation>
    <scope>NUCLEOTIDE SEQUENCE [LARGE SCALE GENOMIC DNA]</scope>
    <source>
        <strain evidence="6 7">CBS 114824</strain>
    </source>
</reference>
<dbReference type="PIRSF" id="PIRSF015753">
    <property type="entry name" value="GST"/>
    <property type="match status" value="1"/>
</dbReference>
<dbReference type="InterPro" id="IPR036249">
    <property type="entry name" value="Thioredoxin-like_sf"/>
</dbReference>
<feature type="active site" description="Proton donor/acceptor" evidence="1">
    <location>
        <position position="195"/>
    </location>
</feature>
<dbReference type="Gene3D" id="1.20.1050.10">
    <property type="match status" value="1"/>
</dbReference>
<feature type="binding site" evidence="2">
    <location>
        <position position="83"/>
    </location>
    <ligand>
        <name>glutathione</name>
        <dbReference type="ChEBI" id="CHEBI:57925"/>
    </ligand>
</feature>
<dbReference type="GO" id="GO:0005737">
    <property type="term" value="C:cytoplasm"/>
    <property type="evidence" value="ECO:0007669"/>
    <property type="project" value="TreeGrafter"/>
</dbReference>
<evidence type="ECO:0000256" key="1">
    <source>
        <dbReference type="PIRSR" id="PIRSR015753-1"/>
    </source>
</evidence>
<dbReference type="SUPFAM" id="SSF52833">
    <property type="entry name" value="Thioredoxin-like"/>
    <property type="match status" value="1"/>
</dbReference>
<dbReference type="Proteomes" id="UP000070133">
    <property type="component" value="Unassembled WGS sequence"/>
</dbReference>
<feature type="domain" description="GST N-terminal" evidence="5">
    <location>
        <begin position="42"/>
        <end position="154"/>
    </location>
</feature>
<evidence type="ECO:0000313" key="6">
    <source>
        <dbReference type="EMBL" id="KXS98879.1"/>
    </source>
</evidence>
<dbReference type="PANTHER" id="PTHR32419">
    <property type="entry name" value="GLUTATHIONYL-HYDROQUINONE REDUCTASE"/>
    <property type="match status" value="1"/>
</dbReference>
<feature type="active site" description="Nucleophile" evidence="1">
    <location>
        <position position="43"/>
    </location>
</feature>
<feature type="site" description="Lowers pKa of active site Cys" evidence="3">
    <location>
        <position position="300"/>
    </location>
</feature>
<gene>
    <name evidence="6" type="ORF">AC578_10856</name>
</gene>
<dbReference type="InterPro" id="IPR036282">
    <property type="entry name" value="Glutathione-S-Trfase_C_sf"/>
</dbReference>
<comment type="caution">
    <text evidence="6">The sequence shown here is derived from an EMBL/GenBank/DDBJ whole genome shotgun (WGS) entry which is preliminary data.</text>
</comment>
<dbReference type="GO" id="GO:0004364">
    <property type="term" value="F:glutathione transferase activity"/>
    <property type="evidence" value="ECO:0007669"/>
    <property type="project" value="InterPro"/>
</dbReference>
<dbReference type="SUPFAM" id="SSF47616">
    <property type="entry name" value="GST C-terminal domain-like"/>
    <property type="match status" value="1"/>
</dbReference>
<organism evidence="6 7">
    <name type="scientific">Pseudocercospora eumusae</name>
    <dbReference type="NCBI Taxonomy" id="321146"/>
    <lineage>
        <taxon>Eukaryota</taxon>
        <taxon>Fungi</taxon>
        <taxon>Dikarya</taxon>
        <taxon>Ascomycota</taxon>
        <taxon>Pezizomycotina</taxon>
        <taxon>Dothideomycetes</taxon>
        <taxon>Dothideomycetidae</taxon>
        <taxon>Mycosphaerellales</taxon>
        <taxon>Mycosphaerellaceae</taxon>
        <taxon>Pseudocercospora</taxon>
    </lineage>
</organism>
<sequence>MASTSLPKEWHSGPDDSFHGKITEDGPFKPEKDRYHLYIGFFCPFAHRANFVLHLKQLDKYAGIETSVVRPYPKGNDRGWPGWRFNVENKEDEEDKAHHEGATVDKLFGSKYMHELYFKADKDYKGRYSVPVLWDKKLNTIVNNESHELLRDLQTGFDSLLPTELAKITLYPEPLRAQIDHLGEQLQRDLNTGVYKAGFAPDQATYEKNLPPVFAMLNRLEKLAASHGGPYILGKEMTEVDIRTYCTLIRFDVVYVQHFKCNLGMLRYSYPTLNNWLKGMYWNHHEAQNTTDFRHIKENYTKSHYDINPKAITPVGPWPHIDTGYEQDWTKVGKGEIDMPEVLEYEKRLGRESEGKAREQGFSLDRL</sequence>
<accession>A0A139H8W6</accession>
<dbReference type="STRING" id="321146.A0A139H8W6"/>
<dbReference type="InterPro" id="IPR047047">
    <property type="entry name" value="GST_Omega-like_C"/>
</dbReference>
<dbReference type="EMBL" id="LFZN01000104">
    <property type="protein sequence ID" value="KXS98879.1"/>
    <property type="molecule type" value="Genomic_DNA"/>
</dbReference>
<dbReference type="CDD" id="cd03190">
    <property type="entry name" value="GST_C_Omega_like"/>
    <property type="match status" value="1"/>
</dbReference>
<feature type="binding site" evidence="2">
    <location>
        <begin position="145"/>
        <end position="146"/>
    </location>
    <ligand>
        <name>glutathione</name>
        <dbReference type="ChEBI" id="CHEBI:57925"/>
    </ligand>
</feature>
<dbReference type="InterPro" id="IPR016639">
    <property type="entry name" value="GST_Omega/GSH"/>
</dbReference>
<feature type="compositionally biased region" description="Basic and acidic residues" evidence="4">
    <location>
        <begin position="8"/>
        <end position="25"/>
    </location>
</feature>
<dbReference type="OrthoDB" id="2309723at2759"/>
<keyword evidence="7" id="KW-1185">Reference proteome</keyword>
<dbReference type="AlphaFoldDB" id="A0A139H8W6"/>
<evidence type="ECO:0000259" key="5">
    <source>
        <dbReference type="Pfam" id="PF13409"/>
    </source>
</evidence>
<evidence type="ECO:0000256" key="4">
    <source>
        <dbReference type="SAM" id="MobiDB-lite"/>
    </source>
</evidence>
<dbReference type="Pfam" id="PF13410">
    <property type="entry name" value="GST_C_2"/>
    <property type="match status" value="1"/>
</dbReference>
<evidence type="ECO:0000313" key="7">
    <source>
        <dbReference type="Proteomes" id="UP000070133"/>
    </source>
</evidence>
<feature type="region of interest" description="Disordered" evidence="4">
    <location>
        <begin position="1"/>
        <end position="25"/>
    </location>
</feature>
<feature type="site" description="Lowers pKa of active site Cys" evidence="3">
    <location>
        <position position="255"/>
    </location>
</feature>
<feature type="binding site" evidence="2">
    <location>
        <begin position="127"/>
        <end position="130"/>
    </location>
    <ligand>
        <name>glutathione</name>
        <dbReference type="ChEBI" id="CHEBI:57925"/>
    </ligand>
</feature>
<evidence type="ECO:0000256" key="2">
    <source>
        <dbReference type="PIRSR" id="PIRSR015753-2"/>
    </source>
</evidence>